<gene>
    <name evidence="5" type="ORF">NPX13_g5757</name>
</gene>
<dbReference type="Gene3D" id="3.40.50.720">
    <property type="entry name" value="NAD(P)-binding Rossmann-like Domain"/>
    <property type="match status" value="1"/>
</dbReference>
<evidence type="ECO:0000256" key="4">
    <source>
        <dbReference type="RuleBase" id="RU000363"/>
    </source>
</evidence>
<evidence type="ECO:0000256" key="2">
    <source>
        <dbReference type="ARBA" id="ARBA00022857"/>
    </source>
</evidence>
<dbReference type="PANTHER" id="PTHR44169:SF6">
    <property type="entry name" value="NADPH-DEPENDENT 1-ACYLDIHYDROXYACETONE PHOSPHATE REDUCTASE"/>
    <property type="match status" value="1"/>
</dbReference>
<keyword evidence="3" id="KW-0560">Oxidoreductase</keyword>
<keyword evidence="6" id="KW-1185">Reference proteome</keyword>
<organism evidence="5 6">
    <name type="scientific">Xylaria arbuscula</name>
    <dbReference type="NCBI Taxonomy" id="114810"/>
    <lineage>
        <taxon>Eukaryota</taxon>
        <taxon>Fungi</taxon>
        <taxon>Dikarya</taxon>
        <taxon>Ascomycota</taxon>
        <taxon>Pezizomycotina</taxon>
        <taxon>Sordariomycetes</taxon>
        <taxon>Xylariomycetidae</taxon>
        <taxon>Xylariales</taxon>
        <taxon>Xylariaceae</taxon>
        <taxon>Xylaria</taxon>
    </lineage>
</organism>
<proteinExistence type="inferred from homology"/>
<dbReference type="GO" id="GO:0005783">
    <property type="term" value="C:endoplasmic reticulum"/>
    <property type="evidence" value="ECO:0007669"/>
    <property type="project" value="TreeGrafter"/>
</dbReference>
<dbReference type="VEuPathDB" id="FungiDB:F4678DRAFT_483240"/>
<dbReference type="GO" id="GO:0005811">
    <property type="term" value="C:lipid droplet"/>
    <property type="evidence" value="ECO:0007669"/>
    <property type="project" value="TreeGrafter"/>
</dbReference>
<dbReference type="EMBL" id="JANPWZ010000945">
    <property type="protein sequence ID" value="KAJ3570345.1"/>
    <property type="molecule type" value="Genomic_DNA"/>
</dbReference>
<dbReference type="GO" id="GO:0019433">
    <property type="term" value="P:triglyceride catabolic process"/>
    <property type="evidence" value="ECO:0007669"/>
    <property type="project" value="TreeGrafter"/>
</dbReference>
<dbReference type="InterPro" id="IPR036291">
    <property type="entry name" value="NAD(P)-bd_dom_sf"/>
</dbReference>
<dbReference type="PRINTS" id="PR00081">
    <property type="entry name" value="GDHRDH"/>
</dbReference>
<comment type="caution">
    <text evidence="5">The sequence shown here is derived from an EMBL/GenBank/DDBJ whole genome shotgun (WGS) entry which is preliminary data.</text>
</comment>
<dbReference type="Pfam" id="PF00106">
    <property type="entry name" value="adh_short"/>
    <property type="match status" value="1"/>
</dbReference>
<dbReference type="GO" id="GO:0000140">
    <property type="term" value="F:acylglycerone-phosphate reductase (NADP+) activity"/>
    <property type="evidence" value="ECO:0007669"/>
    <property type="project" value="TreeGrafter"/>
</dbReference>
<dbReference type="PROSITE" id="PS00061">
    <property type="entry name" value="ADH_SHORT"/>
    <property type="match status" value="1"/>
</dbReference>
<name>A0A9W8NDF6_9PEZI</name>
<evidence type="ECO:0000256" key="1">
    <source>
        <dbReference type="ARBA" id="ARBA00006484"/>
    </source>
</evidence>
<protein>
    <submittedName>
        <fullName evidence="5">Uncharacterized protein</fullName>
    </submittedName>
</protein>
<keyword evidence="2" id="KW-0521">NADP</keyword>
<comment type="similarity">
    <text evidence="1 4">Belongs to the short-chain dehydrogenases/reductases (SDR) family.</text>
</comment>
<dbReference type="AlphaFoldDB" id="A0A9W8NDF6"/>
<dbReference type="GO" id="GO:0006654">
    <property type="term" value="P:phosphatidic acid biosynthetic process"/>
    <property type="evidence" value="ECO:0007669"/>
    <property type="project" value="TreeGrafter"/>
</dbReference>
<dbReference type="Proteomes" id="UP001148614">
    <property type="component" value="Unassembled WGS sequence"/>
</dbReference>
<dbReference type="GO" id="GO:0004806">
    <property type="term" value="F:triacylglycerol lipase activity"/>
    <property type="evidence" value="ECO:0007669"/>
    <property type="project" value="TreeGrafter"/>
</dbReference>
<accession>A0A9W8NDF6</accession>
<evidence type="ECO:0000313" key="5">
    <source>
        <dbReference type="EMBL" id="KAJ3570345.1"/>
    </source>
</evidence>
<reference evidence="5" key="1">
    <citation type="submission" date="2022-07" db="EMBL/GenBank/DDBJ databases">
        <title>Genome Sequence of Xylaria arbuscula.</title>
        <authorList>
            <person name="Buettner E."/>
        </authorList>
    </citation>
    <scope>NUCLEOTIDE SEQUENCE</scope>
    <source>
        <strain evidence="5">VT107</strain>
    </source>
</reference>
<dbReference type="InterPro" id="IPR002347">
    <property type="entry name" value="SDR_fam"/>
</dbReference>
<dbReference type="PANTHER" id="PTHR44169">
    <property type="entry name" value="NADPH-DEPENDENT 1-ACYLDIHYDROXYACETONE PHOSPHATE REDUCTASE"/>
    <property type="match status" value="1"/>
</dbReference>
<dbReference type="SUPFAM" id="SSF51735">
    <property type="entry name" value="NAD(P)-binding Rossmann-fold domains"/>
    <property type="match status" value="1"/>
</dbReference>
<dbReference type="InterPro" id="IPR020904">
    <property type="entry name" value="Sc_DH/Rdtase_CS"/>
</dbReference>
<evidence type="ECO:0000313" key="6">
    <source>
        <dbReference type="Proteomes" id="UP001148614"/>
    </source>
</evidence>
<sequence length="285" mass="31555">MSISQKTALITGCSDGGLGSAMAKALLEKDYYVFATLRNTSKAQTLENLSNVEILQLDVSSRDSITRCAEQVKQRTSTLDILINNAGGDFHAPLLDVDIEKAKKSFDVNFWSVLLVTQAFADLIIEGHGVIVNCSSVLWNIPSPWAGIYTTSKAAVKQVSETMRIEMEPLGVRVVTAIIGVVETNFFKNGLNESYQLPANSYYKPIHTRLEDQRAGRHVRSGQHADVTAREIINDVLGGAKGCIWRGGQSTTAKWLTWLLPAWALEWLVLGSRGLEELRQYYLHK</sequence>
<dbReference type="PRINTS" id="PR00080">
    <property type="entry name" value="SDRFAMILY"/>
</dbReference>
<evidence type="ECO:0000256" key="3">
    <source>
        <dbReference type="ARBA" id="ARBA00023002"/>
    </source>
</evidence>